<dbReference type="Gene3D" id="2.30.29.30">
    <property type="entry name" value="Pleckstrin-homology domain (PH domain)/Phosphotyrosine-binding domain (PTB)"/>
    <property type="match status" value="1"/>
</dbReference>
<feature type="domain" description="Ig-like" evidence="9">
    <location>
        <begin position="409"/>
        <end position="502"/>
    </location>
</feature>
<feature type="domain" description="Ig-like" evidence="9">
    <location>
        <begin position="611"/>
        <end position="682"/>
    </location>
</feature>
<dbReference type="Pfam" id="PF00069">
    <property type="entry name" value="Pkinase"/>
    <property type="match status" value="2"/>
</dbReference>
<accession>A0ABN7AGP3</accession>
<dbReference type="PROSITE" id="PS50011">
    <property type="entry name" value="PROTEIN_KINASE_DOM"/>
    <property type="match status" value="2"/>
</dbReference>
<dbReference type="InterPro" id="IPR011993">
    <property type="entry name" value="PH-like_dom_sf"/>
</dbReference>
<feature type="domain" description="Fibronectin type-III" evidence="10">
    <location>
        <begin position="2588"/>
        <end position="2686"/>
    </location>
</feature>
<keyword evidence="4" id="KW-0677">Repeat</keyword>
<feature type="domain" description="Ig-like" evidence="9">
    <location>
        <begin position="517"/>
        <end position="606"/>
    </location>
</feature>
<dbReference type="Gene3D" id="3.30.200.20">
    <property type="entry name" value="Phosphorylase Kinase, domain 1"/>
    <property type="match status" value="1"/>
</dbReference>
<dbReference type="Pfam" id="PF22697">
    <property type="entry name" value="SOS1_NGEF_PH"/>
    <property type="match status" value="1"/>
</dbReference>
<dbReference type="Pfam" id="PF07679">
    <property type="entry name" value="I-set"/>
    <property type="match status" value="21"/>
</dbReference>
<feature type="domain" description="Ig-like" evidence="9">
    <location>
        <begin position="1585"/>
        <end position="1674"/>
    </location>
</feature>
<dbReference type="Pfam" id="PF00041">
    <property type="entry name" value="fn3"/>
    <property type="match status" value="2"/>
</dbReference>
<feature type="domain" description="Ig-like" evidence="9">
    <location>
        <begin position="1784"/>
        <end position="1875"/>
    </location>
</feature>
<feature type="compositionally biased region" description="Polar residues" evidence="7">
    <location>
        <begin position="1310"/>
        <end position="1321"/>
    </location>
</feature>
<feature type="compositionally biased region" description="Polar residues" evidence="7">
    <location>
        <begin position="1258"/>
        <end position="1271"/>
    </location>
</feature>
<dbReference type="Proteomes" id="UP001307889">
    <property type="component" value="Chromosome 2"/>
</dbReference>
<dbReference type="InterPro" id="IPR055251">
    <property type="entry name" value="SOS1_NGEF_PH"/>
</dbReference>
<feature type="region of interest" description="Disordered" evidence="7">
    <location>
        <begin position="1495"/>
        <end position="1573"/>
    </location>
</feature>
<dbReference type="SUPFAM" id="SSF48726">
    <property type="entry name" value="Immunoglobulin"/>
    <property type="match status" value="21"/>
</dbReference>
<feature type="domain" description="Ig-like" evidence="9">
    <location>
        <begin position="2473"/>
        <end position="2574"/>
    </location>
</feature>
<evidence type="ECO:0000259" key="9">
    <source>
        <dbReference type="PROSITE" id="PS50835"/>
    </source>
</evidence>
<feature type="domain" description="Ig-like" evidence="9">
    <location>
        <begin position="1684"/>
        <end position="1779"/>
    </location>
</feature>
<feature type="compositionally biased region" description="Polar residues" evidence="7">
    <location>
        <begin position="1542"/>
        <end position="1570"/>
    </location>
</feature>
<dbReference type="InterPro" id="IPR036179">
    <property type="entry name" value="Ig-like_dom_sf"/>
</dbReference>
<name>A0ABN7AGP3_9HEMI</name>
<dbReference type="SMART" id="SM00409">
    <property type="entry name" value="IG"/>
    <property type="match status" value="20"/>
</dbReference>
<evidence type="ECO:0000313" key="12">
    <source>
        <dbReference type="Proteomes" id="UP001307889"/>
    </source>
</evidence>
<dbReference type="InterPro" id="IPR003599">
    <property type="entry name" value="Ig_sub"/>
</dbReference>
<proteinExistence type="inferred from homology"/>
<feature type="domain" description="Ig-like" evidence="9">
    <location>
        <begin position="2171"/>
        <end position="2261"/>
    </location>
</feature>
<feature type="domain" description="Ig-like" evidence="9">
    <location>
        <begin position="2071"/>
        <end position="2163"/>
    </location>
</feature>
<feature type="domain" description="Ig-like" evidence="9">
    <location>
        <begin position="2371"/>
        <end position="2459"/>
    </location>
</feature>
<evidence type="ECO:0000256" key="1">
    <source>
        <dbReference type="ARBA" id="ARBA00004496"/>
    </source>
</evidence>
<keyword evidence="6" id="KW-0393">Immunoglobulin domain</keyword>
<feature type="domain" description="Protein kinase" evidence="8">
    <location>
        <begin position="3655"/>
        <end position="3909"/>
    </location>
</feature>
<feature type="domain" description="Ig-like" evidence="9">
    <location>
        <begin position="3411"/>
        <end position="3495"/>
    </location>
</feature>
<feature type="compositionally biased region" description="Acidic residues" evidence="7">
    <location>
        <begin position="1373"/>
        <end position="1388"/>
    </location>
</feature>
<evidence type="ECO:0000256" key="3">
    <source>
        <dbReference type="ARBA" id="ARBA00022490"/>
    </source>
</evidence>
<organism evidence="11 12">
    <name type="scientific">Nesidiocoris tenuis</name>
    <dbReference type="NCBI Taxonomy" id="355587"/>
    <lineage>
        <taxon>Eukaryota</taxon>
        <taxon>Metazoa</taxon>
        <taxon>Ecdysozoa</taxon>
        <taxon>Arthropoda</taxon>
        <taxon>Hexapoda</taxon>
        <taxon>Insecta</taxon>
        <taxon>Pterygota</taxon>
        <taxon>Neoptera</taxon>
        <taxon>Paraneoptera</taxon>
        <taxon>Hemiptera</taxon>
        <taxon>Heteroptera</taxon>
        <taxon>Panheteroptera</taxon>
        <taxon>Cimicomorpha</taxon>
        <taxon>Miridae</taxon>
        <taxon>Dicyphina</taxon>
        <taxon>Nesidiocoris</taxon>
    </lineage>
</organism>
<feature type="region of interest" description="Disordered" evidence="7">
    <location>
        <begin position="1258"/>
        <end position="1285"/>
    </location>
</feature>
<dbReference type="Gene3D" id="2.60.40.10">
    <property type="entry name" value="Immunoglobulins"/>
    <property type="match status" value="23"/>
</dbReference>
<dbReference type="InterPro" id="IPR011009">
    <property type="entry name" value="Kinase-like_dom_sf"/>
</dbReference>
<comment type="subcellular location">
    <subcellularLocation>
        <location evidence="1">Cytoplasm</location>
    </subcellularLocation>
</comment>
<feature type="compositionally biased region" description="Basic and acidic residues" evidence="7">
    <location>
        <begin position="1341"/>
        <end position="1361"/>
    </location>
</feature>
<evidence type="ECO:0000313" key="11">
    <source>
        <dbReference type="EMBL" id="BES91423.1"/>
    </source>
</evidence>
<evidence type="ECO:0000256" key="5">
    <source>
        <dbReference type="ARBA" id="ARBA00023157"/>
    </source>
</evidence>
<keyword evidence="12" id="KW-1185">Reference proteome</keyword>
<feature type="region of interest" description="Disordered" evidence="7">
    <location>
        <begin position="1299"/>
        <end position="1392"/>
    </location>
</feature>
<feature type="domain" description="Ig-like" evidence="9">
    <location>
        <begin position="1976"/>
        <end position="2068"/>
    </location>
</feature>
<dbReference type="InterPro" id="IPR003961">
    <property type="entry name" value="FN3_dom"/>
</dbReference>
<dbReference type="SMART" id="SM00220">
    <property type="entry name" value="S_TKc"/>
    <property type="match status" value="2"/>
</dbReference>
<dbReference type="PROSITE" id="PS50853">
    <property type="entry name" value="FN3"/>
    <property type="match status" value="2"/>
</dbReference>
<dbReference type="InterPro" id="IPR013098">
    <property type="entry name" value="Ig_I-set"/>
</dbReference>
<dbReference type="SUPFAM" id="SSF50729">
    <property type="entry name" value="PH domain-like"/>
    <property type="match status" value="1"/>
</dbReference>
<gene>
    <name evidence="11" type="ORF">NTJ_04231</name>
</gene>
<dbReference type="InterPro" id="IPR007110">
    <property type="entry name" value="Ig-like_dom"/>
</dbReference>
<evidence type="ECO:0000259" key="10">
    <source>
        <dbReference type="PROSITE" id="PS50853"/>
    </source>
</evidence>
<feature type="domain" description="Ig-like" evidence="9">
    <location>
        <begin position="1879"/>
        <end position="1956"/>
    </location>
</feature>
<comment type="similarity">
    <text evidence="2">Belongs to the protein kinase superfamily. CAMK Ser/Thr protein kinase family.</text>
</comment>
<dbReference type="Gene3D" id="1.10.510.10">
    <property type="entry name" value="Transferase(Phosphotransferase) domain 1"/>
    <property type="match status" value="2"/>
</dbReference>
<protein>
    <submittedName>
        <fullName evidence="11">IG_like</fullName>
    </submittedName>
</protein>
<reference evidence="11 12" key="1">
    <citation type="submission" date="2023-09" db="EMBL/GenBank/DDBJ databases">
        <title>Nesidiocoris tenuis whole genome shotgun sequence.</title>
        <authorList>
            <person name="Shibata T."/>
            <person name="Shimoda M."/>
            <person name="Kobayashi T."/>
            <person name="Uehara T."/>
        </authorList>
    </citation>
    <scope>NUCLEOTIDE SEQUENCE [LARGE SCALE GENOMIC DNA]</scope>
    <source>
        <strain evidence="11 12">Japan</strain>
    </source>
</reference>
<feature type="domain" description="Ig-like" evidence="9">
    <location>
        <begin position="798"/>
        <end position="888"/>
    </location>
</feature>
<feature type="domain" description="Ig-like" evidence="9">
    <location>
        <begin position="2823"/>
        <end position="2912"/>
    </location>
</feature>
<feature type="domain" description="Protein kinase" evidence="8">
    <location>
        <begin position="2941"/>
        <end position="3194"/>
    </location>
</feature>
<dbReference type="EMBL" id="AP028910">
    <property type="protein sequence ID" value="BES91423.1"/>
    <property type="molecule type" value="Genomic_DNA"/>
</dbReference>
<evidence type="ECO:0000256" key="2">
    <source>
        <dbReference type="ARBA" id="ARBA00006692"/>
    </source>
</evidence>
<keyword evidence="5" id="KW-1015">Disulfide bond</keyword>
<evidence type="ECO:0000256" key="7">
    <source>
        <dbReference type="SAM" id="MobiDB-lite"/>
    </source>
</evidence>
<sequence length="3974" mass="445741">MKNIGCISSQLHGSVHWVSVSELVKYCEKLGEDTTDLEKALELMLEIPHRADDLKYLNNIEGYHGDIHKLGRLLRHNWFKVKGKDGKTHDRYLFLFKARILVCKVRKISDNRYVFVLKEIIRLPEVEVRDHKNDPKSFEVGPYTVTSHKDYVKDPWLAEIRHYARNALTLAEHAADDLRLQVEENEKLEPLKGVELDLAFGQALSDDDMPKPQPPPEPAIKTVEAGGTATFECEIDCKSLIWLKDNQAFDDDLAGRTTQLSQGNLHILEIADVKLSDAGVYTAHATLADGRVTHCTANLIVQPVDDASRNKPHFTVRLKDTELMEHTFLRFMVKVRGDPNPEITFYKDDQPITYKNTHCTINTEQAESGYYELIIPEVAASDGGLYKCVAVNSFGEDSCEGILKVVGGPQKTDPNAPTNPFPRGDDKKVFEGLSDKKSAEPDFQWIKDGQPFDPQERFKVLFQDQEDSLALVFTHVKPEDAGLYTCVASTSTGKISCSAELTVQGNVNLLFREPEAPKVTAVNKVQETNIGSSAMLETKVTGYPKPEVKWIKGESEVEYSERCKLLYEDDETIALVIKNVTLEDMGEYRAVAQNITGKADDVIKLNVKAAPTFTQKLTDVHTISGKEIKLTVQIEANPKPMVAWYKDGKQVMESEHVKLIEEGNTYTLLISSCSLYDVGSYSIVCKNNISQCSEFCKVDIEGAPIFTRNLMKRVETEEGDSLTFLVKVHGTPMPTVQWFFKGKPVETDMRCKISSDNDTHTLTINAIKNTDAGDYSCQLTNLHGTTTDHGQVYVKTAPTFVKGMGHVMAQEKDTNVGFTVQVASFPKGKVRWFCKETEVKETDSNFAFKEMDDSYTLIIKEVSASSAGMYRCKIENEYGSNESTAELTVLCRPTFKSGLKNVTVNEGDTLTLRIEIEGTPDPELKWYKDGTELTESAHIKITRDKQRVETYELTVNLVKEEDGGEYEVRAVNEMGTAVTKSTVIVQATSSGSSKKAEAILRKDSKVEDSVQASILSDVEADAPDKGGIFTLEEKTDINVEHTQGVGEVQDIEPMEEDNFFEMVHSRRSVYSGYRCVEVTTESILEESCSGIVEEFSDSDDKCSKLSVTRGVSIISVSEDEEMNSSVQAKAANTRRLYLSAEEVGNRSDDEESNADSLTVYNFKPADVQKREAKPVETDYYVAKKPKIAPAQSFDEASDECTIVINKEIIEEVPIRLEDIQENTSYKSSSEHRTDGTIVNTEKTTVIEVSKTRSYQEVTVDNRGQNQPTSTPVELKSGRRAESPDCNNCKIDKIIETSGSTADAEDEKNVNLISTRKPSANGLSVDEKQRHDSGSNSSLSGGHDHIGSVDDNKSSVSDRELGIEDAAYSRPDSPSEDVAIDVNSDETDSETNSAANIFDYDGNGLTNHHIENLDEVQQGLDGHQQNAEWKSLEKEGTTENNFKPTSNLDSSLDDLHNELRLRIFRDSSSYSKEPCNPPAIVETAKDNDALANTLDCMGTTRDSQDPPQHMPDLESNNLRSRKEDSSTHKALVATDLDSDLKPSLTTNENVTSPQNKSSDGSDTTSQLTNKDPQVATHMNEANMVAPQMIKNLMEDVQLFETWEHKFTIQVHGIPRPVAKWLKDGKELPITERMQAIVKDETYTLQITDSQLEDTGEYKVICSNVLGEQTASANLKVVGAQDFRLPQILSPLKDLKVPKGHTSALSLVLSADPIPEIKWEHNGKPITPDCVPSMDSKISHHGLKECKFTLTIPSSQHADTGEYSFTATNKSGSCECSARLDVILKPEIKIFKDIVATPYDDSQFIAVIHSNPRCKITWRKDGNKITSSDHFIIDTDSENEVYKLKIKGILPEDAGTYTVSAVNDVGEASADSKLKIHMEEPEFTKVLENITVREYAALDLKVRAQGVPKPEIQWSKDGIDLVITEGMTLDTRCEGSVSSHLSIPHFKEEYAGKYKVRAYSLAGHVDTTCYVKLCQLSPSFSKSLGRALEVEEGEPLELRCKVESSPSATVKWFKDGEELPESDRIQLVHGPDGSIKLRIEEATPADCGAYKLVVENALGADSSICAVAVNPSPRAPVFLKKLEDQSVAEGQPLFMQAQVMGFPLPEMKWFKDGLPLRNSRAVNFINSPGGLVGLSVEKATSDIAGNYSLTVTNKLGEATSVADVEVILKDRRPEFQGYLSPTTVVEGFPVKLTVKVGGNPPPELIWSKNGTPIDIDGERVKVVEMPDGLVSLIIENASPLDTGLYGVTATNSAGTVTSEAKLDVVDHADDSMPEEAPSFGHAMRDTWAEEGSMAYICVTYLGNPVPEVKWFKNGHEVSSDHRITFTNDGHKIGLQIVPCAMEDMDVYKCKLTNPLGEVEAEAKLTVKKVYHAPVFTQKLRDLEQIIGLDGKMVCHVTGNPRPEISWFKNGKPIFEGNRYKMKREGDNCILYLKDCSPDEDGYYKCVATNRDGKDETEAQFRAVEKLSPKEKGEAPCFLKKIGDQELIQGMTGRFTACISGYPEPEVEWYRNNDKLYPSERIAIEKESTGLLRLSIAHVDPDVDAGKYRVRVYNDHGEDECEASFIFDSLESRRPIGEQFKDFEEFKHTGAPMPLADRPIISRMSDRRLTLSWKPSIPYGPREPVTYQVEMCELPKGDWFTARAGIRSCACEVRNLEPFRDYKFRVRVENKYGISDPSPYAMTYRSKLEPASAGFIPFLAPGIDFRPESSPYFPKDFDIERPPHDGYAQAPRFLRQEHYTQYGVKGHNCNLFWFVYGYPKPKMAYFFNNEPIDMGGRYDCSYTRNGQATLFINKMLDRDVGTYEAVATNEHGEARQRVHLEIAEYPEFVKRPEEMTIVARHGGRLEARVIGVPQPEIKWFKDWQPLASTSRLKMNRIDPDHCNLVINEVIAKDAGLYSITASNVAGAVSCSVMLHVEEKDEHSFQHYGRGHGIKTKTKPISDWYDLGDELGRGTQGVTYHAVERSTGRNFAAKIMHGRGELKSFMHNELETMNQLNHHKIIKIHDAFETLTNVTLIIELAGGGEVLDAITRQPYTNESEVASYIRQLLVALDYLHSQNVAHLGLTPGDLLVSHPGGDDLRLADFGLARRIHPGLLQPLDYGMPEFVSPETVRGEGVDLSSDMWSVGVITYLLLSGISLFRGANDKETLTKVREGFWEFEESYWKNLSVEARDFVSKLLVIDVNGRMDVKTALRHPWLNYADRLPPNLHQIPTEKLHNYYNLWKDWYSNASCRTWYRRRPLTGAFNHPSKMVYPPHYIATPLPSPERDINEADLKKPTWVDQLPSKQPLNYDLGVINSESHYQQGPDTYLLQLRDVDFPVRIREYMKVAANRGSGITRFSDDPHLDWRLPVIRERRRFTDVMDEEIDDERKTRINQYGYGDSYTIRRLKHEIGSRLDAHVEAEALIGASREGQPPFMREKPQMTAIESGKPATLSCYAVGDPKPTIQWYKNDMMFGSSNRVKITEDDLGRSIVHFSPADSVDAGIYKVVARNRSGQTVARTRMVLAVVPDAPDSPLSTELSDTQVLLKWKQPKVDGNSAILTYSLQYQQTGGTEWKEVSNNIDHEFYLVNRLKPTTGYIFRLACKNAIGWSEPGIPSQVVRTLEEGAEKIQLSPTMKHAQTLSESGIPQETNIIQKEELDYSIERAPLTWLKQLPTDKFTFVSEMCRGRFSVVVKGLDKTNDRVIVAKLCDYSASGKHHVDAEFDAVKSLRHERIAALLEAYLPFDVNYAVLIFEKLQGADILTYLSSKHEYTEQMVATIITQVLDALQYLHWRNLCHLDLQPDNVVMASVRSLQVKLVDFGSAQRVTKLGNVVKFQGNMEFTAPEVLCQEPAYPQSDIWSVGVLAYVMLSGVSPFLGETAGETRQNINFVRFRFEHLYKELTQEATRFIMLLFKRAPTKRPSAEECQEHRWLLPSEYMIKRRERAVFLGTRIKEFSERYHQTKREQASSIETLTNLVTGKDLKRSDSVVEELISNTQ</sequence>
<dbReference type="CDD" id="cd00063">
    <property type="entry name" value="FN3"/>
    <property type="match status" value="2"/>
</dbReference>
<dbReference type="InterPro" id="IPR036116">
    <property type="entry name" value="FN3_sf"/>
</dbReference>
<feature type="domain" description="Ig-like" evidence="9">
    <location>
        <begin position="704"/>
        <end position="793"/>
    </location>
</feature>
<dbReference type="InterPro" id="IPR000719">
    <property type="entry name" value="Prot_kinase_dom"/>
</dbReference>
<feature type="domain" description="Ig-like" evidence="9">
    <location>
        <begin position="312"/>
        <end position="393"/>
    </location>
</feature>
<dbReference type="SUPFAM" id="SSF49265">
    <property type="entry name" value="Fibronectin type III"/>
    <property type="match status" value="1"/>
</dbReference>
<dbReference type="PROSITE" id="PS50835">
    <property type="entry name" value="IG_LIKE"/>
    <property type="match status" value="19"/>
</dbReference>
<evidence type="ECO:0000256" key="4">
    <source>
        <dbReference type="ARBA" id="ARBA00022737"/>
    </source>
</evidence>
<dbReference type="PANTHER" id="PTHR47633">
    <property type="entry name" value="IMMUNOGLOBULIN"/>
    <property type="match status" value="1"/>
</dbReference>
<dbReference type="InterPro" id="IPR013783">
    <property type="entry name" value="Ig-like_fold"/>
</dbReference>
<dbReference type="SMART" id="SM00060">
    <property type="entry name" value="FN3"/>
    <property type="match status" value="2"/>
</dbReference>
<dbReference type="InterPro" id="IPR003598">
    <property type="entry name" value="Ig_sub2"/>
</dbReference>
<dbReference type="PANTHER" id="PTHR47633:SF3">
    <property type="entry name" value="STRIATED MUSCLE PREFERENTIALLY EXPRESSED PROTEIN KINASE"/>
    <property type="match status" value="1"/>
</dbReference>
<evidence type="ECO:0000259" key="8">
    <source>
        <dbReference type="PROSITE" id="PS50011"/>
    </source>
</evidence>
<dbReference type="CDD" id="cd13325">
    <property type="entry name" value="PH_unc89"/>
    <property type="match status" value="1"/>
</dbReference>
<evidence type="ECO:0000256" key="6">
    <source>
        <dbReference type="ARBA" id="ARBA00023319"/>
    </source>
</evidence>
<dbReference type="SMART" id="SM00408">
    <property type="entry name" value="IGc2"/>
    <property type="match status" value="18"/>
</dbReference>
<feature type="domain" description="Fibronectin type-III" evidence="10">
    <location>
        <begin position="3507"/>
        <end position="3601"/>
    </location>
</feature>
<feature type="domain" description="Ig-like" evidence="9">
    <location>
        <begin position="893"/>
        <end position="984"/>
    </location>
</feature>
<dbReference type="SUPFAM" id="SSF56112">
    <property type="entry name" value="Protein kinase-like (PK-like)"/>
    <property type="match status" value="2"/>
</dbReference>
<keyword evidence="3" id="KW-0963">Cytoplasm</keyword>
<feature type="domain" description="Ig-like" evidence="9">
    <location>
        <begin position="2275"/>
        <end position="2363"/>
    </location>
</feature>